<organism evidence="1 2">
    <name type="scientific">Cupriavidus necator</name>
    <name type="common">Alcaligenes eutrophus</name>
    <name type="synonym">Ralstonia eutropha</name>
    <dbReference type="NCBI Taxonomy" id="106590"/>
    <lineage>
        <taxon>Bacteria</taxon>
        <taxon>Pseudomonadati</taxon>
        <taxon>Pseudomonadota</taxon>
        <taxon>Betaproteobacteria</taxon>
        <taxon>Burkholderiales</taxon>
        <taxon>Burkholderiaceae</taxon>
        <taxon>Cupriavidus</taxon>
    </lineage>
</organism>
<dbReference type="KEGG" id="cuh:BJN34_22565"/>
<name>A0A1U9UVI2_CUPNE</name>
<dbReference type="Proteomes" id="UP000189627">
    <property type="component" value="Chromosome 2"/>
</dbReference>
<evidence type="ECO:0000313" key="1">
    <source>
        <dbReference type="EMBL" id="AQV96650.1"/>
    </source>
</evidence>
<accession>A0A1U9UVI2</accession>
<gene>
    <name evidence="1" type="ORF">BJN34_22565</name>
</gene>
<dbReference type="EMBL" id="CP017758">
    <property type="protein sequence ID" value="AQV96650.1"/>
    <property type="molecule type" value="Genomic_DNA"/>
</dbReference>
<dbReference type="AlphaFoldDB" id="A0A1U9UVI2"/>
<dbReference type="RefSeq" id="WP_078199101.1">
    <property type="nucleotide sequence ID" value="NZ_CP017758.1"/>
</dbReference>
<sequence>MNETKTNNSTISGAGPANKLQPSAKVMLPHGCMQEFQDEANSFFQKYDNPVVGYVITTPEKLRPIKAHCRAGAVACVVVRSEEDFDLYAATWHFPYVCNVESLDLTECMTVVALTGGETENDDENSIIHIPDNFIYKVIDDSMRTGQIAVILCSPTRALLFVFPFDDADTDGLQAAAMVSGHWRPYPVYDDGTLAEAAASYGHLNKRLSEGWGVEIPSFFSEEKAKALREDLRSEN</sequence>
<protein>
    <submittedName>
        <fullName evidence="1">Uncharacterized protein</fullName>
    </submittedName>
</protein>
<evidence type="ECO:0000313" key="2">
    <source>
        <dbReference type="Proteomes" id="UP000189627"/>
    </source>
</evidence>
<reference evidence="2" key="1">
    <citation type="submission" date="2017-02" db="EMBL/GenBank/DDBJ databases">
        <title>Complete genome sequence of Cupriavidus necator strain NH9, a 3-chlorobenzoate degrader.</title>
        <authorList>
            <person name="Moriuchi R."/>
            <person name="Dohra H."/>
            <person name="Ogawa N."/>
        </authorList>
    </citation>
    <scope>NUCLEOTIDE SEQUENCE [LARGE SCALE GENOMIC DNA]</scope>
    <source>
        <strain evidence="2">NH9</strain>
    </source>
</reference>
<proteinExistence type="predicted"/>